<name>A0A939TMD3_9MICO</name>
<dbReference type="InterPro" id="IPR036866">
    <property type="entry name" value="RibonucZ/Hydroxyglut_hydro"/>
</dbReference>
<feature type="domain" description="Metallo-beta-lactamase" evidence="1">
    <location>
        <begin position="44"/>
        <end position="258"/>
    </location>
</feature>
<dbReference type="Pfam" id="PF00753">
    <property type="entry name" value="Lactamase_B"/>
    <property type="match status" value="1"/>
</dbReference>
<dbReference type="PANTHER" id="PTHR42951">
    <property type="entry name" value="METALLO-BETA-LACTAMASE DOMAIN-CONTAINING"/>
    <property type="match status" value="1"/>
</dbReference>
<evidence type="ECO:0000259" key="1">
    <source>
        <dbReference type="SMART" id="SM00849"/>
    </source>
</evidence>
<dbReference type="EMBL" id="JAGFBF010000002">
    <property type="protein sequence ID" value="MBO2989353.1"/>
    <property type="molecule type" value="Genomic_DNA"/>
</dbReference>
<evidence type="ECO:0000313" key="3">
    <source>
        <dbReference type="Proteomes" id="UP000668403"/>
    </source>
</evidence>
<dbReference type="InterPro" id="IPR001279">
    <property type="entry name" value="Metallo-B-lactamas"/>
</dbReference>
<dbReference type="Proteomes" id="UP000668403">
    <property type="component" value="Unassembled WGS sequence"/>
</dbReference>
<dbReference type="RefSeq" id="WP_208237497.1">
    <property type="nucleotide sequence ID" value="NZ_BAAAQU010000001.1"/>
</dbReference>
<reference evidence="2" key="1">
    <citation type="submission" date="2021-03" db="EMBL/GenBank/DDBJ databases">
        <title>Leucobacter chromiisoli sp. nov., isolated from chromium-containing soil of chemical plant.</title>
        <authorList>
            <person name="Xu Z."/>
        </authorList>
    </citation>
    <scope>NUCLEOTIDE SEQUENCE</scope>
    <source>
        <strain evidence="2">K 70/01</strain>
    </source>
</reference>
<accession>A0A939TMD3</accession>
<dbReference type="SMART" id="SM00849">
    <property type="entry name" value="Lactamase_B"/>
    <property type="match status" value="1"/>
</dbReference>
<dbReference type="SUPFAM" id="SSF56281">
    <property type="entry name" value="Metallo-hydrolase/oxidoreductase"/>
    <property type="match status" value="1"/>
</dbReference>
<gene>
    <name evidence="2" type="ORF">J4H85_04995</name>
</gene>
<dbReference type="Gene3D" id="3.60.15.10">
    <property type="entry name" value="Ribonuclease Z/Hydroxyacylglutathione hydrolase-like"/>
    <property type="match status" value="1"/>
</dbReference>
<sequence length="331" mass="35030">MTVVRPTSESQRRAFSRGEIPPVEEVRAGLWSVAMPMEDHRLPYSCCTVIDGGDGAVHLIDTGVDDALTRDALTTALSDIGRELADVASVTLTHLHGDHAALAEWVRDGSGATVRMHRADAESHAARAPLATSEVLDAVLAGAPGEAVGDLRAAGSRPATGAFPLTVDEVLSDGDVLHLGNRTATVLHVPGHTRGSIAVRLDDGLVCTGDHVLPVINSGVGLGGRAANENPLADYLRSLEIMADLAQRDPESEVLPGHGYRFTGLGARCAALREHHRARGAEVRAVTASHPDATVWEVASRLTWTGGWERLDPVSRFSALGQTQMHLGHQN</sequence>
<comment type="caution">
    <text evidence="2">The sequence shown here is derived from an EMBL/GenBank/DDBJ whole genome shotgun (WGS) entry which is preliminary data.</text>
</comment>
<dbReference type="InterPro" id="IPR050855">
    <property type="entry name" value="NDM-1-like"/>
</dbReference>
<keyword evidence="3" id="KW-1185">Reference proteome</keyword>
<dbReference type="PANTHER" id="PTHR42951:SF22">
    <property type="entry name" value="METALLO BETA-LACTAMASE SUPERFAMILY LIPOPROTEIN"/>
    <property type="match status" value="1"/>
</dbReference>
<protein>
    <submittedName>
        <fullName evidence="2">MBL fold metallo-hydrolase</fullName>
    </submittedName>
</protein>
<organism evidence="2 3">
    <name type="scientific">Leucobacter tardus</name>
    <dbReference type="NCBI Taxonomy" id="501483"/>
    <lineage>
        <taxon>Bacteria</taxon>
        <taxon>Bacillati</taxon>
        <taxon>Actinomycetota</taxon>
        <taxon>Actinomycetes</taxon>
        <taxon>Micrococcales</taxon>
        <taxon>Microbacteriaceae</taxon>
        <taxon>Leucobacter</taxon>
    </lineage>
</organism>
<proteinExistence type="predicted"/>
<evidence type="ECO:0000313" key="2">
    <source>
        <dbReference type="EMBL" id="MBO2989353.1"/>
    </source>
</evidence>
<dbReference type="AlphaFoldDB" id="A0A939TMD3"/>